<dbReference type="Proteomes" id="UP000192674">
    <property type="component" value="Unassembled WGS sequence"/>
</dbReference>
<keyword evidence="3" id="KW-1185">Reference proteome</keyword>
<dbReference type="Gene3D" id="1.20.1260.20">
    <property type="entry name" value="PPE superfamily"/>
    <property type="match status" value="1"/>
</dbReference>
<feature type="compositionally biased region" description="Basic and acidic residues" evidence="1">
    <location>
        <begin position="342"/>
        <end position="362"/>
    </location>
</feature>
<dbReference type="SUPFAM" id="SSF140459">
    <property type="entry name" value="PE/PPE dimer-like"/>
    <property type="match status" value="1"/>
</dbReference>
<proteinExistence type="predicted"/>
<feature type="compositionally biased region" description="Low complexity" evidence="1">
    <location>
        <begin position="260"/>
        <end position="275"/>
    </location>
</feature>
<feature type="region of interest" description="Disordered" evidence="1">
    <location>
        <begin position="255"/>
        <end position="377"/>
    </location>
</feature>
<gene>
    <name evidence="2" type="ORF">SAMN05661093_00043</name>
</gene>
<protein>
    <recommendedName>
        <fullName evidence="4">PPE family protein</fullName>
    </recommendedName>
</protein>
<name>A0A1W1ZGG1_KIBAR</name>
<accession>A0A1W1ZGG1</accession>
<reference evidence="2 3" key="1">
    <citation type="submission" date="2017-04" db="EMBL/GenBank/DDBJ databases">
        <authorList>
            <person name="Afonso C.L."/>
            <person name="Miller P.J."/>
            <person name="Scott M.A."/>
            <person name="Spackman E."/>
            <person name="Goraichik I."/>
            <person name="Dimitrov K.M."/>
            <person name="Suarez D.L."/>
            <person name="Swayne D.E."/>
        </authorList>
    </citation>
    <scope>NUCLEOTIDE SEQUENCE [LARGE SCALE GENOMIC DNA]</scope>
    <source>
        <strain evidence="2 3">DSM 43828</strain>
    </source>
</reference>
<sequence>MAERNWMTKPHRQMYEDLHGGPGVNAGEATMSYYDKANEVLQQVHHNITNGLRKLSASWSGAAADGAEATARASAEWASAASVATIVARAQSMHLAGAYVDARNAMPEPVSIPDIAPGQGFPVTRVLLDVVAAHADAAAAHARAADVMSGYESSSARFVAAMPTYPEVPGTSVTAAVVPAGGSIANRPVVGSPKQRTSDVAAPEEFRGEPQPLPPGREAVVRDPAAGVVRAEVRPAPSSQTPSASGELPQRFTAAAPGTSVQQAQSGSVSAPSPSRANDVPLAASILGKPQDRSPRNPGGGGAQPVYVQQPVNGSRGGPNSPATGRATGMTPGFVPAFGNTRNEDKEHERKYVVLEEQHGPDDQPAVAPPVIGEDPR</sequence>
<dbReference type="RefSeq" id="WP_084424002.1">
    <property type="nucleotide sequence ID" value="NZ_FWXV01000001.1"/>
</dbReference>
<dbReference type="AlphaFoldDB" id="A0A1W1ZGG1"/>
<dbReference type="OrthoDB" id="3672504at2"/>
<feature type="region of interest" description="Disordered" evidence="1">
    <location>
        <begin position="183"/>
        <end position="219"/>
    </location>
</feature>
<evidence type="ECO:0000313" key="3">
    <source>
        <dbReference type="Proteomes" id="UP000192674"/>
    </source>
</evidence>
<evidence type="ECO:0000313" key="2">
    <source>
        <dbReference type="EMBL" id="SMC47494.1"/>
    </source>
</evidence>
<dbReference type="EMBL" id="FWXV01000001">
    <property type="protein sequence ID" value="SMC47494.1"/>
    <property type="molecule type" value="Genomic_DNA"/>
</dbReference>
<dbReference type="InterPro" id="IPR038332">
    <property type="entry name" value="PPE_sf"/>
</dbReference>
<evidence type="ECO:0008006" key="4">
    <source>
        <dbReference type="Google" id="ProtNLM"/>
    </source>
</evidence>
<organism evidence="2 3">
    <name type="scientific">Kibdelosporangium aridum</name>
    <dbReference type="NCBI Taxonomy" id="2030"/>
    <lineage>
        <taxon>Bacteria</taxon>
        <taxon>Bacillati</taxon>
        <taxon>Actinomycetota</taxon>
        <taxon>Actinomycetes</taxon>
        <taxon>Pseudonocardiales</taxon>
        <taxon>Pseudonocardiaceae</taxon>
        <taxon>Kibdelosporangium</taxon>
    </lineage>
</organism>
<evidence type="ECO:0000256" key="1">
    <source>
        <dbReference type="SAM" id="MobiDB-lite"/>
    </source>
</evidence>